<organism evidence="1 2">
    <name type="scientific">Durusdinium trenchii</name>
    <dbReference type="NCBI Taxonomy" id="1381693"/>
    <lineage>
        <taxon>Eukaryota</taxon>
        <taxon>Sar</taxon>
        <taxon>Alveolata</taxon>
        <taxon>Dinophyceae</taxon>
        <taxon>Suessiales</taxon>
        <taxon>Symbiodiniaceae</taxon>
        <taxon>Durusdinium</taxon>
    </lineage>
</organism>
<keyword evidence="2" id="KW-1185">Reference proteome</keyword>
<comment type="caution">
    <text evidence="1">The sequence shown here is derived from an EMBL/GenBank/DDBJ whole genome shotgun (WGS) entry which is preliminary data.</text>
</comment>
<protein>
    <submittedName>
        <fullName evidence="1">Uncharacterized protein</fullName>
    </submittedName>
</protein>
<name>A0ABP0KTZ4_9DINO</name>
<accession>A0ABP0KTZ4</accession>
<reference evidence="1 2" key="1">
    <citation type="submission" date="2024-02" db="EMBL/GenBank/DDBJ databases">
        <authorList>
            <person name="Chen Y."/>
            <person name="Shah S."/>
            <person name="Dougan E. K."/>
            <person name="Thang M."/>
            <person name="Chan C."/>
        </authorList>
    </citation>
    <scope>NUCLEOTIDE SEQUENCE [LARGE SCALE GENOMIC DNA]</scope>
</reference>
<evidence type="ECO:0000313" key="1">
    <source>
        <dbReference type="EMBL" id="CAK9030017.1"/>
    </source>
</evidence>
<sequence>MMLISILLILHVQRDRYIEALRWHGGIADHGPPLPWEVQPMILPNDTYEASFLAPSLRRASSFVKLSSSVLGVNGMASTVFTNSTRSASDQSVTLVVGSGTLPICKEAKEPCLVAVQRGEAEAAGSGMVCHHFSAGAALGALQPLGKDLCLRSKHVYAALATALNKSEVVLAWDPNRNDGSRPYSCLARVTFPQMQRLTTLAVDLVASVIYDRVTDSIITLGFSGSQTIIADQYQASTLKPQLRYSIPISVTWLLHAPKMSDGFLLFLGSETPFIGSIFAVDLRRQMIYQQDPPTGGPNQRPRRWVLPYNKFVERLPDNPAASKQSQDGPCSTL</sequence>
<evidence type="ECO:0000313" key="2">
    <source>
        <dbReference type="Proteomes" id="UP001642464"/>
    </source>
</evidence>
<gene>
    <name evidence="1" type="ORF">SCF082_LOCUS19049</name>
</gene>
<dbReference type="Proteomes" id="UP001642464">
    <property type="component" value="Unassembled WGS sequence"/>
</dbReference>
<dbReference type="EMBL" id="CAXAMM010012914">
    <property type="protein sequence ID" value="CAK9030017.1"/>
    <property type="molecule type" value="Genomic_DNA"/>
</dbReference>
<proteinExistence type="predicted"/>